<organism evidence="2 3">
    <name type="scientific">Tribonema minus</name>
    <dbReference type="NCBI Taxonomy" id="303371"/>
    <lineage>
        <taxon>Eukaryota</taxon>
        <taxon>Sar</taxon>
        <taxon>Stramenopiles</taxon>
        <taxon>Ochrophyta</taxon>
        <taxon>PX clade</taxon>
        <taxon>Xanthophyceae</taxon>
        <taxon>Tribonematales</taxon>
        <taxon>Tribonemataceae</taxon>
        <taxon>Tribonema</taxon>
    </lineage>
</organism>
<dbReference type="AlphaFoldDB" id="A0A835ZJW3"/>
<name>A0A835ZJW3_9STRA</name>
<evidence type="ECO:0000256" key="1">
    <source>
        <dbReference type="SAM" id="Phobius"/>
    </source>
</evidence>
<accession>A0A835ZJW3</accession>
<keyword evidence="1" id="KW-1133">Transmembrane helix</keyword>
<proteinExistence type="predicted"/>
<sequence length="362" mass="38900">MKQAVAAVTSALALVQLAETFDPGDARELRQPQRHYARAMSMSMVLVPPPGVLAAVRGILTGALQAGRNTVGAAARAMWAEMEGWAVAGLGPLVLWLESLFIAAGAWFETRMTMRLLLTEIGQARMTMRLLLTDIGQAMLGLLEAGLNTMRAEVTRLGVAAASASRSLLLLLLAPLHTRRLGLLFCCGVAFVLAWAAATISLGRLTDMYNAKQAKGLYLRKRPVKRRCPNCAGFGIEPCDLCGSTGFRIYEMKFIYTDPCPNEPPAASAHFFDPLTAHAAAPAATHVHLPPRRRCFSRRWQWCGRCGGSGCTAEPWTAWAAPRIIYTLFPGPAAVPQSVAWLDGRAHGAGPLSAVQLTGSAH</sequence>
<keyword evidence="1" id="KW-0812">Transmembrane</keyword>
<protein>
    <submittedName>
        <fullName evidence="2">Uncharacterized protein</fullName>
    </submittedName>
</protein>
<gene>
    <name evidence="2" type="ORF">JKP88DRAFT_347574</name>
</gene>
<evidence type="ECO:0000313" key="2">
    <source>
        <dbReference type="EMBL" id="KAG5190368.1"/>
    </source>
</evidence>
<keyword evidence="3" id="KW-1185">Reference proteome</keyword>
<dbReference type="EMBL" id="JAFCMP010000035">
    <property type="protein sequence ID" value="KAG5190368.1"/>
    <property type="molecule type" value="Genomic_DNA"/>
</dbReference>
<keyword evidence="1" id="KW-0472">Membrane</keyword>
<dbReference type="Proteomes" id="UP000664859">
    <property type="component" value="Unassembled WGS sequence"/>
</dbReference>
<reference evidence="2" key="1">
    <citation type="submission" date="2021-02" db="EMBL/GenBank/DDBJ databases">
        <title>First Annotated Genome of the Yellow-green Alga Tribonema minus.</title>
        <authorList>
            <person name="Mahan K.M."/>
        </authorList>
    </citation>
    <scope>NUCLEOTIDE SEQUENCE</scope>
    <source>
        <strain evidence="2">UTEX B ZZ1240</strain>
    </source>
</reference>
<evidence type="ECO:0000313" key="3">
    <source>
        <dbReference type="Proteomes" id="UP000664859"/>
    </source>
</evidence>
<comment type="caution">
    <text evidence="2">The sequence shown here is derived from an EMBL/GenBank/DDBJ whole genome shotgun (WGS) entry which is preliminary data.</text>
</comment>
<feature type="transmembrane region" description="Helical" evidence="1">
    <location>
        <begin position="182"/>
        <end position="203"/>
    </location>
</feature>
<feature type="transmembrane region" description="Helical" evidence="1">
    <location>
        <begin position="44"/>
        <end position="64"/>
    </location>
</feature>
<feature type="transmembrane region" description="Helical" evidence="1">
    <location>
        <begin position="85"/>
        <end position="108"/>
    </location>
</feature>